<keyword evidence="3 7" id="KW-0547">Nucleotide-binding</keyword>
<name>A0A0G1A913_9BACT</name>
<dbReference type="SUPFAM" id="SSF75304">
    <property type="entry name" value="Amidase signature (AS) enzymes"/>
    <property type="match status" value="1"/>
</dbReference>
<evidence type="ECO:0000313" key="9">
    <source>
        <dbReference type="EMBL" id="KKS57542.1"/>
    </source>
</evidence>
<evidence type="ECO:0000256" key="2">
    <source>
        <dbReference type="ARBA" id="ARBA00022598"/>
    </source>
</evidence>
<dbReference type="PANTHER" id="PTHR11895">
    <property type="entry name" value="TRANSAMIDASE"/>
    <property type="match status" value="1"/>
</dbReference>
<protein>
    <recommendedName>
        <fullName evidence="7">Glutamyl-tRNA(Gln) amidotransferase subunit A</fullName>
        <shortName evidence="7">Glu-ADT subunit A</shortName>
        <ecNumber evidence="7">6.3.5.7</ecNumber>
    </recommendedName>
</protein>
<feature type="active site" description="Charge relay system" evidence="7">
    <location>
        <position position="152"/>
    </location>
</feature>
<gene>
    <name evidence="7" type="primary">gatA</name>
    <name evidence="9" type="ORF">UV20_C0001G0182</name>
</gene>
<proteinExistence type="inferred from homology"/>
<evidence type="ECO:0000256" key="6">
    <source>
        <dbReference type="ARBA" id="ARBA00047407"/>
    </source>
</evidence>
<reference evidence="9 10" key="1">
    <citation type="journal article" date="2015" name="Nature">
        <title>rRNA introns, odd ribosomes, and small enigmatic genomes across a large radiation of phyla.</title>
        <authorList>
            <person name="Brown C.T."/>
            <person name="Hug L.A."/>
            <person name="Thomas B.C."/>
            <person name="Sharon I."/>
            <person name="Castelle C.J."/>
            <person name="Singh A."/>
            <person name="Wilkins M.J."/>
            <person name="Williams K.H."/>
            <person name="Banfield J.F."/>
        </authorList>
    </citation>
    <scope>NUCLEOTIDE SEQUENCE [LARGE SCALE GENOMIC DNA]</scope>
</reference>
<dbReference type="PANTHER" id="PTHR11895:SF151">
    <property type="entry name" value="GLUTAMYL-TRNA(GLN) AMIDOTRANSFERASE SUBUNIT A"/>
    <property type="match status" value="1"/>
</dbReference>
<dbReference type="EMBL" id="LCDO01000001">
    <property type="protein sequence ID" value="KKS57542.1"/>
    <property type="molecule type" value="Genomic_DNA"/>
</dbReference>
<sequence length="471" mass="51260">MKKLNIKQTRQNLLNKKITCQKLVEGYLDNITKQDGRIHAFLEVFEKEALAEAKKVDEKIKKGESMRALDGITMALKDNLLYEGHLASSGSKILENFVSPYTATAVKKIKDAGAIIIGRTNMDEFAMGSSTENSAYGITRNPYDLERVPGGSSGGSAAAVAAGMCAAALGSDTAGSIRQPAAFCNLVGLKPTYGAVSRYGLMAMASSLDQIGPLTNNVEDAKVLFEILKGRDEKDATSKNFKDSKEKVLKNLTIGLPKEYFAKGLDAKVENNILKKVELLKAEGAKIKEVTLPNSEYALASYYLIMPAEVSSNLARFDGIKYGLSIRNKGEDLKGVYKKSRATGFGAEAKRRIMLGAFALSSGYYDAYYKKAKQVQNLVREDFEKVFKEVDCLITPTAPSTAFKIGEKSNDPLQMYLSDIYTAPVNLAGLPALSVPNGLVDKLPVGLQIIGPHFSENFLLSIGERIEKINN</sequence>
<accession>A0A0G1A913</accession>
<evidence type="ECO:0000256" key="7">
    <source>
        <dbReference type="HAMAP-Rule" id="MF_00120"/>
    </source>
</evidence>
<dbReference type="InterPro" id="IPR000120">
    <property type="entry name" value="Amidase"/>
</dbReference>
<organism evidence="9 10">
    <name type="scientific">Candidatus Magasanikbacteria bacterium GW2011_GWA2_42_32</name>
    <dbReference type="NCBI Taxonomy" id="1619039"/>
    <lineage>
        <taxon>Bacteria</taxon>
        <taxon>Candidatus Magasanikiibacteriota</taxon>
    </lineage>
</organism>
<dbReference type="Pfam" id="PF01425">
    <property type="entry name" value="Amidase"/>
    <property type="match status" value="1"/>
</dbReference>
<evidence type="ECO:0000256" key="5">
    <source>
        <dbReference type="ARBA" id="ARBA00022917"/>
    </source>
</evidence>
<keyword evidence="2 7" id="KW-0436">Ligase</keyword>
<dbReference type="AlphaFoldDB" id="A0A0G1A913"/>
<keyword evidence="4 7" id="KW-0067">ATP-binding</keyword>
<dbReference type="Proteomes" id="UP000034837">
    <property type="component" value="Unassembled WGS sequence"/>
</dbReference>
<dbReference type="GO" id="GO:0030956">
    <property type="term" value="C:glutamyl-tRNA(Gln) amidotransferase complex"/>
    <property type="evidence" value="ECO:0007669"/>
    <property type="project" value="InterPro"/>
</dbReference>
<comment type="catalytic activity">
    <reaction evidence="6 7">
        <text>L-glutamyl-tRNA(Gln) + L-glutamine + ATP + H2O = L-glutaminyl-tRNA(Gln) + L-glutamate + ADP + phosphate + H(+)</text>
        <dbReference type="Rhea" id="RHEA:17521"/>
        <dbReference type="Rhea" id="RHEA-COMP:9681"/>
        <dbReference type="Rhea" id="RHEA-COMP:9684"/>
        <dbReference type="ChEBI" id="CHEBI:15377"/>
        <dbReference type="ChEBI" id="CHEBI:15378"/>
        <dbReference type="ChEBI" id="CHEBI:29985"/>
        <dbReference type="ChEBI" id="CHEBI:30616"/>
        <dbReference type="ChEBI" id="CHEBI:43474"/>
        <dbReference type="ChEBI" id="CHEBI:58359"/>
        <dbReference type="ChEBI" id="CHEBI:78520"/>
        <dbReference type="ChEBI" id="CHEBI:78521"/>
        <dbReference type="ChEBI" id="CHEBI:456216"/>
        <dbReference type="EC" id="6.3.5.7"/>
    </reaction>
</comment>
<dbReference type="GO" id="GO:0016740">
    <property type="term" value="F:transferase activity"/>
    <property type="evidence" value="ECO:0007669"/>
    <property type="project" value="UniProtKB-KW"/>
</dbReference>
<comment type="similarity">
    <text evidence="1 7">Belongs to the amidase family. GatA subfamily.</text>
</comment>
<feature type="active site" description="Acyl-ester intermediate" evidence="7">
    <location>
        <position position="176"/>
    </location>
</feature>
<dbReference type="GO" id="GO:0050567">
    <property type="term" value="F:glutaminyl-tRNA synthase (glutamine-hydrolyzing) activity"/>
    <property type="evidence" value="ECO:0007669"/>
    <property type="project" value="UniProtKB-UniRule"/>
</dbReference>
<dbReference type="EC" id="6.3.5.7" evidence="7"/>
<evidence type="ECO:0000256" key="1">
    <source>
        <dbReference type="ARBA" id="ARBA00008069"/>
    </source>
</evidence>
<dbReference type="PATRIC" id="fig|1619039.3.peg.191"/>
<dbReference type="InterPro" id="IPR004412">
    <property type="entry name" value="GatA"/>
</dbReference>
<dbReference type="PROSITE" id="PS00571">
    <property type="entry name" value="AMIDASES"/>
    <property type="match status" value="1"/>
</dbReference>
<evidence type="ECO:0000256" key="4">
    <source>
        <dbReference type="ARBA" id="ARBA00022840"/>
    </source>
</evidence>
<feature type="active site" description="Charge relay system" evidence="7">
    <location>
        <position position="77"/>
    </location>
</feature>
<comment type="caution">
    <text evidence="9">The sequence shown here is derived from an EMBL/GenBank/DDBJ whole genome shotgun (WGS) entry which is preliminary data.</text>
</comment>
<dbReference type="GO" id="GO:0006412">
    <property type="term" value="P:translation"/>
    <property type="evidence" value="ECO:0007669"/>
    <property type="project" value="UniProtKB-UniRule"/>
</dbReference>
<comment type="subunit">
    <text evidence="7">Heterotrimer of A, B and C subunits.</text>
</comment>
<dbReference type="InterPro" id="IPR020556">
    <property type="entry name" value="Amidase_CS"/>
</dbReference>
<dbReference type="GO" id="GO:0005524">
    <property type="term" value="F:ATP binding"/>
    <property type="evidence" value="ECO:0007669"/>
    <property type="project" value="UniProtKB-KW"/>
</dbReference>
<comment type="function">
    <text evidence="7">Allows the formation of correctly charged Gln-tRNA(Gln) through the transamidation of misacylated Glu-tRNA(Gln) in organisms which lack glutaminyl-tRNA synthetase. The reaction takes place in the presence of glutamine and ATP through an activated gamma-phospho-Glu-tRNA(Gln).</text>
</comment>
<keyword evidence="5 7" id="KW-0648">Protein biosynthesis</keyword>
<dbReference type="Gene3D" id="3.90.1300.10">
    <property type="entry name" value="Amidase signature (AS) domain"/>
    <property type="match status" value="1"/>
</dbReference>
<dbReference type="InterPro" id="IPR023631">
    <property type="entry name" value="Amidase_dom"/>
</dbReference>
<dbReference type="HAMAP" id="MF_00120">
    <property type="entry name" value="GatA"/>
    <property type="match status" value="1"/>
</dbReference>
<feature type="domain" description="Amidase" evidence="8">
    <location>
        <begin position="23"/>
        <end position="460"/>
    </location>
</feature>
<evidence type="ECO:0000259" key="8">
    <source>
        <dbReference type="Pfam" id="PF01425"/>
    </source>
</evidence>
<evidence type="ECO:0000256" key="3">
    <source>
        <dbReference type="ARBA" id="ARBA00022741"/>
    </source>
</evidence>
<dbReference type="InterPro" id="IPR036928">
    <property type="entry name" value="AS_sf"/>
</dbReference>
<keyword evidence="9" id="KW-0808">Transferase</keyword>
<dbReference type="NCBIfam" id="TIGR00132">
    <property type="entry name" value="gatA"/>
    <property type="match status" value="1"/>
</dbReference>
<evidence type="ECO:0000313" key="10">
    <source>
        <dbReference type="Proteomes" id="UP000034837"/>
    </source>
</evidence>